<feature type="transmembrane region" description="Helical" evidence="7">
    <location>
        <begin position="165"/>
        <end position="184"/>
    </location>
</feature>
<evidence type="ECO:0000256" key="6">
    <source>
        <dbReference type="SAM" id="MobiDB-lite"/>
    </source>
</evidence>
<organism evidence="8 9">
    <name type="scientific">Aquincola agrisoli</name>
    <dbReference type="NCBI Taxonomy" id="3119538"/>
    <lineage>
        <taxon>Bacteria</taxon>
        <taxon>Pseudomonadati</taxon>
        <taxon>Pseudomonadota</taxon>
        <taxon>Betaproteobacteria</taxon>
        <taxon>Burkholderiales</taxon>
        <taxon>Sphaerotilaceae</taxon>
        <taxon>Aquincola</taxon>
    </lineage>
</organism>
<feature type="transmembrane region" description="Helical" evidence="7">
    <location>
        <begin position="77"/>
        <end position="99"/>
    </location>
</feature>
<keyword evidence="9" id="KW-1185">Reference proteome</keyword>
<name>A0AAW9QDG6_9BURK</name>
<gene>
    <name evidence="8" type="ORF">V4F39_10930</name>
</gene>
<comment type="subcellular location">
    <subcellularLocation>
        <location evidence="1">Membrane</location>
        <topology evidence="1">Multi-pass membrane protein</topology>
    </subcellularLocation>
</comment>
<comment type="caution">
    <text evidence="8">The sequence shown here is derived from an EMBL/GenBank/DDBJ whole genome shotgun (WGS) entry which is preliminary data.</text>
</comment>
<dbReference type="GO" id="GO:0016020">
    <property type="term" value="C:membrane"/>
    <property type="evidence" value="ECO:0007669"/>
    <property type="project" value="UniProtKB-SubCell"/>
</dbReference>
<dbReference type="Gene3D" id="1.20.1260.100">
    <property type="entry name" value="TspO/MBR protein"/>
    <property type="match status" value="1"/>
</dbReference>
<protein>
    <submittedName>
        <fullName evidence="8">TspO/MBR family protein</fullName>
    </submittedName>
</protein>
<evidence type="ECO:0000256" key="1">
    <source>
        <dbReference type="ARBA" id="ARBA00004141"/>
    </source>
</evidence>
<evidence type="ECO:0000256" key="3">
    <source>
        <dbReference type="ARBA" id="ARBA00022692"/>
    </source>
</evidence>
<proteinExistence type="inferred from homology"/>
<comment type="similarity">
    <text evidence="2">Belongs to the TspO/BZRP family.</text>
</comment>
<evidence type="ECO:0000256" key="2">
    <source>
        <dbReference type="ARBA" id="ARBA00007524"/>
    </source>
</evidence>
<dbReference type="InterPro" id="IPR038330">
    <property type="entry name" value="TspO/MBR-related_sf"/>
</dbReference>
<dbReference type="InterPro" id="IPR004307">
    <property type="entry name" value="TspO_MBR"/>
</dbReference>
<dbReference type="GO" id="GO:0033013">
    <property type="term" value="P:tetrapyrrole metabolic process"/>
    <property type="evidence" value="ECO:0007669"/>
    <property type="project" value="UniProtKB-ARBA"/>
</dbReference>
<evidence type="ECO:0000256" key="4">
    <source>
        <dbReference type="ARBA" id="ARBA00022989"/>
    </source>
</evidence>
<dbReference type="CDD" id="cd15904">
    <property type="entry name" value="TSPO_MBR"/>
    <property type="match status" value="1"/>
</dbReference>
<evidence type="ECO:0000313" key="9">
    <source>
        <dbReference type="Proteomes" id="UP001336250"/>
    </source>
</evidence>
<dbReference type="FunFam" id="1.20.1260.100:FF:000001">
    <property type="entry name" value="translocator protein 2"/>
    <property type="match status" value="1"/>
</dbReference>
<feature type="transmembrane region" description="Helical" evidence="7">
    <location>
        <begin position="37"/>
        <end position="57"/>
    </location>
</feature>
<dbReference type="Pfam" id="PF03073">
    <property type="entry name" value="TspO_MBR"/>
    <property type="match status" value="1"/>
</dbReference>
<sequence>MAADTRGTPPGAASRSPLPERRPHRTPMPPASPLHQILGLIAWLALCAAAGAVGAIASSDAPAFYAELARPGWAPPASAFGPVWSLLYTLMGVAAWLVWRRHGWRQAGPALLLFVVQLALNALWSWLFFAWRLGGAALADIVLLVLLIAATSVAFWPLQRAASVLLWPYLAWVGFATALNYTLWRMNPALLG</sequence>
<dbReference type="EMBL" id="JAZIBG010000024">
    <property type="protein sequence ID" value="MEF7614423.1"/>
    <property type="molecule type" value="Genomic_DNA"/>
</dbReference>
<dbReference type="AlphaFoldDB" id="A0AAW9QDG6"/>
<feature type="transmembrane region" description="Helical" evidence="7">
    <location>
        <begin position="137"/>
        <end position="158"/>
    </location>
</feature>
<dbReference type="PANTHER" id="PTHR10057">
    <property type="entry name" value="PERIPHERAL-TYPE BENZODIAZEPINE RECEPTOR"/>
    <property type="match status" value="1"/>
</dbReference>
<evidence type="ECO:0000256" key="7">
    <source>
        <dbReference type="SAM" id="Phobius"/>
    </source>
</evidence>
<reference evidence="8 9" key="1">
    <citation type="submission" date="2024-02" db="EMBL/GenBank/DDBJ databases">
        <title>Genome sequence of Aquincola sp. MAHUQ-54.</title>
        <authorList>
            <person name="Huq M.A."/>
        </authorList>
    </citation>
    <scope>NUCLEOTIDE SEQUENCE [LARGE SCALE GENOMIC DNA]</scope>
    <source>
        <strain evidence="8 9">MAHUQ-54</strain>
    </source>
</reference>
<dbReference type="Proteomes" id="UP001336250">
    <property type="component" value="Unassembled WGS sequence"/>
</dbReference>
<keyword evidence="3 7" id="KW-0812">Transmembrane</keyword>
<evidence type="ECO:0000313" key="8">
    <source>
        <dbReference type="EMBL" id="MEF7614423.1"/>
    </source>
</evidence>
<feature type="region of interest" description="Disordered" evidence="6">
    <location>
        <begin position="1"/>
        <end position="26"/>
    </location>
</feature>
<feature type="transmembrane region" description="Helical" evidence="7">
    <location>
        <begin position="111"/>
        <end position="131"/>
    </location>
</feature>
<dbReference type="PANTHER" id="PTHR10057:SF0">
    <property type="entry name" value="TRANSLOCATOR PROTEIN"/>
    <property type="match status" value="1"/>
</dbReference>
<keyword evidence="5 7" id="KW-0472">Membrane</keyword>
<keyword evidence="4 7" id="KW-1133">Transmembrane helix</keyword>
<accession>A0AAW9QDG6</accession>
<evidence type="ECO:0000256" key="5">
    <source>
        <dbReference type="ARBA" id="ARBA00023136"/>
    </source>
</evidence>